<dbReference type="OMA" id="FHAWKTH"/>
<name>M4BJ29_HYAAE</name>
<reference evidence="3" key="1">
    <citation type="journal article" date="2010" name="Science">
        <title>Signatures of adaptation to obligate biotrophy in the Hyaloperonospora arabidopsidis genome.</title>
        <authorList>
            <person name="Baxter L."/>
            <person name="Tripathy S."/>
            <person name="Ishaque N."/>
            <person name="Boot N."/>
            <person name="Cabral A."/>
            <person name="Kemen E."/>
            <person name="Thines M."/>
            <person name="Ah-Fong A."/>
            <person name="Anderson R."/>
            <person name="Badejoko W."/>
            <person name="Bittner-Eddy P."/>
            <person name="Boore J.L."/>
            <person name="Chibucos M.C."/>
            <person name="Coates M."/>
            <person name="Dehal P."/>
            <person name="Delehaunty K."/>
            <person name="Dong S."/>
            <person name="Downton P."/>
            <person name="Dumas B."/>
            <person name="Fabro G."/>
            <person name="Fronick C."/>
            <person name="Fuerstenberg S.I."/>
            <person name="Fulton L."/>
            <person name="Gaulin E."/>
            <person name="Govers F."/>
            <person name="Hughes L."/>
            <person name="Humphray S."/>
            <person name="Jiang R.H."/>
            <person name="Judelson H."/>
            <person name="Kamoun S."/>
            <person name="Kyung K."/>
            <person name="Meijer H."/>
            <person name="Minx P."/>
            <person name="Morris P."/>
            <person name="Nelson J."/>
            <person name="Phuntumart V."/>
            <person name="Qutob D."/>
            <person name="Rehmany A."/>
            <person name="Rougon-Cardoso A."/>
            <person name="Ryden P."/>
            <person name="Torto-Alalibo T."/>
            <person name="Studholme D."/>
            <person name="Wang Y."/>
            <person name="Win J."/>
            <person name="Wood J."/>
            <person name="Clifton S.W."/>
            <person name="Rogers J."/>
            <person name="Van den Ackerveken G."/>
            <person name="Jones J.D."/>
            <person name="McDowell J.M."/>
            <person name="Beynon J."/>
            <person name="Tyler B.M."/>
        </authorList>
    </citation>
    <scope>NUCLEOTIDE SEQUENCE [LARGE SCALE GENOMIC DNA]</scope>
    <source>
        <strain evidence="3">Emoy2</strain>
    </source>
</reference>
<keyword evidence="3" id="KW-1185">Reference proteome</keyword>
<dbReference type="STRING" id="559515.M4BJ29"/>
<evidence type="ECO:0000313" key="3">
    <source>
        <dbReference type="Proteomes" id="UP000011713"/>
    </source>
</evidence>
<evidence type="ECO:0000313" key="2">
    <source>
        <dbReference type="EnsemblProtists" id="HpaP806406"/>
    </source>
</evidence>
<dbReference type="AlphaFoldDB" id="M4BJ29"/>
<dbReference type="VEuPathDB" id="FungiDB:HpaG806406"/>
<dbReference type="HOGENOM" id="CLU_418873_0_0_1"/>
<dbReference type="EnsemblProtists" id="HpaT806406">
    <property type="protein sequence ID" value="HpaP806406"/>
    <property type="gene ID" value="HpaG806406"/>
</dbReference>
<dbReference type="Proteomes" id="UP000011713">
    <property type="component" value="Unassembled WGS sequence"/>
</dbReference>
<organism evidence="2 3">
    <name type="scientific">Hyaloperonospora arabidopsidis (strain Emoy2)</name>
    <name type="common">Downy mildew agent</name>
    <name type="synonym">Peronospora arabidopsidis</name>
    <dbReference type="NCBI Taxonomy" id="559515"/>
    <lineage>
        <taxon>Eukaryota</taxon>
        <taxon>Sar</taxon>
        <taxon>Stramenopiles</taxon>
        <taxon>Oomycota</taxon>
        <taxon>Peronosporomycetes</taxon>
        <taxon>Peronosporales</taxon>
        <taxon>Peronosporaceae</taxon>
        <taxon>Hyaloperonospora</taxon>
    </lineage>
</organism>
<dbReference type="PANTHER" id="PTHR12832:SF11">
    <property type="entry name" value="LD23868P"/>
    <property type="match status" value="1"/>
</dbReference>
<dbReference type="Pfam" id="PF05794">
    <property type="entry name" value="Tcp11"/>
    <property type="match status" value="1"/>
</dbReference>
<dbReference type="GO" id="GO:0007165">
    <property type="term" value="P:signal transduction"/>
    <property type="evidence" value="ECO:0007669"/>
    <property type="project" value="TreeGrafter"/>
</dbReference>
<comment type="similarity">
    <text evidence="1">Belongs to the TCP11 family.</text>
</comment>
<dbReference type="EMBL" id="JH598312">
    <property type="status" value="NOT_ANNOTATED_CDS"/>
    <property type="molecule type" value="Genomic_DNA"/>
</dbReference>
<reference evidence="2" key="2">
    <citation type="submission" date="2015-06" db="UniProtKB">
        <authorList>
            <consortium name="EnsemblProtists"/>
        </authorList>
    </citation>
    <scope>IDENTIFICATION</scope>
    <source>
        <strain evidence="2">Emoy2</strain>
    </source>
</reference>
<dbReference type="InterPro" id="IPR008862">
    <property type="entry name" value="Tcp11"/>
</dbReference>
<protein>
    <submittedName>
        <fullName evidence="2">Uncharacterized protein</fullName>
    </submittedName>
</protein>
<sequence>MALQNVQPDVETVVACWQFMERATFDACMHKLQQLGVGQAAQRLLTVLLATVPDCRKSVATVQKPAAICDGGPFLAVPKGRMTFRVLLMAGLLASHSSEVMDRTLSQRLYYAARTIVLNMKQLALCLAASEGRPQTQTLTRSVSALTARFAFYTEAFARWKKRDADCLAAELLTSSRALMAVHRKYKLKALEAQDAVDGVHELVRQTRGQLKQMQSALEKVVGRNEAKRRLDELEQSLTRDSGERADDDGVLVDAEALEWSTGDAGDALLAENGDWSKKGHEDDGVGGNVVASGVCSTLLADRQLVHELILNPQFQIPRDREMELSAAFSVSSEHAAATVAVRVRDAMTRAFWDRVVAADDVEVLLVRTEELRSAFRSALESGSRTELEGSRAALAGEVDSALDPEHLRVLMQDSMRNVVAIQARCNAVLDAIERAEAPARAASTREFRADWAQRVAAGAMTPIELLVAFLTFSMDKVEELRSDVLNAHLGLLGAFLQRHGVDYEKKALETQLSEAGSVDAKFSSTVKWLALELETYLVRSDVDEAERARLERHNGEAFKRFLRASIWALVEKYIEDTSSSVWPETFELDVARIRACRDALDRIAVISSFLTIVKEYVARRHLSTPVGFLEHVVTARYIACVQWSVRRTACCSSD</sequence>
<proteinExistence type="inferred from homology"/>
<dbReference type="eggNOG" id="KOG1981">
    <property type="taxonomic scope" value="Eukaryota"/>
</dbReference>
<dbReference type="InParanoid" id="M4BJ29"/>
<dbReference type="PANTHER" id="PTHR12832">
    <property type="entry name" value="TESTIS-SPECIFIC PROTEIN PBS13 T-COMPLEX 11"/>
    <property type="match status" value="1"/>
</dbReference>
<evidence type="ECO:0000256" key="1">
    <source>
        <dbReference type="ARBA" id="ARBA00010954"/>
    </source>
</evidence>
<accession>M4BJ29</accession>